<evidence type="ECO:0000259" key="7">
    <source>
        <dbReference type="PROSITE" id="PS50048"/>
    </source>
</evidence>
<dbReference type="PRINTS" id="PR00755">
    <property type="entry name" value="AFLATOXINBRP"/>
</dbReference>
<feature type="region of interest" description="Disordered" evidence="6">
    <location>
        <begin position="64"/>
        <end position="88"/>
    </location>
</feature>
<accession>A0AAD4KXH8</accession>
<dbReference type="PROSITE" id="PS00463">
    <property type="entry name" value="ZN2_CY6_FUNGAL_1"/>
    <property type="match status" value="1"/>
</dbReference>
<feature type="compositionally biased region" description="Pro residues" evidence="6">
    <location>
        <begin position="79"/>
        <end position="88"/>
    </location>
</feature>
<gene>
    <name evidence="8" type="ORF">BGW36DRAFT_403776</name>
</gene>
<dbReference type="SUPFAM" id="SSF57701">
    <property type="entry name" value="Zn2/Cys6 DNA-binding domain"/>
    <property type="match status" value="1"/>
</dbReference>
<evidence type="ECO:0000256" key="5">
    <source>
        <dbReference type="ARBA" id="ARBA00023242"/>
    </source>
</evidence>
<feature type="domain" description="Zn(2)-C6 fungal-type" evidence="7">
    <location>
        <begin position="25"/>
        <end position="55"/>
    </location>
</feature>
<dbReference type="PROSITE" id="PS50048">
    <property type="entry name" value="ZN2_CY6_FUNGAL_2"/>
    <property type="match status" value="1"/>
</dbReference>
<keyword evidence="2" id="KW-0805">Transcription regulation</keyword>
<dbReference type="CDD" id="cd00067">
    <property type="entry name" value="GAL4"/>
    <property type="match status" value="1"/>
</dbReference>
<evidence type="ECO:0000256" key="1">
    <source>
        <dbReference type="ARBA" id="ARBA00022723"/>
    </source>
</evidence>
<dbReference type="PANTHER" id="PTHR31069">
    <property type="entry name" value="OLEATE-ACTIVATED TRANSCRIPTION FACTOR 1-RELATED"/>
    <property type="match status" value="1"/>
</dbReference>
<dbReference type="GeneID" id="70249196"/>
<evidence type="ECO:0000256" key="3">
    <source>
        <dbReference type="ARBA" id="ARBA00023125"/>
    </source>
</evidence>
<keyword evidence="9" id="KW-1185">Reference proteome</keyword>
<name>A0AAD4KXH8_9EURO</name>
<dbReference type="GO" id="GO:0005634">
    <property type="term" value="C:nucleus"/>
    <property type="evidence" value="ECO:0007669"/>
    <property type="project" value="InterPro"/>
</dbReference>
<keyword evidence="1" id="KW-0479">Metal-binding</keyword>
<dbReference type="RefSeq" id="XP_046076378.1">
    <property type="nucleotide sequence ID" value="XM_046218909.1"/>
</dbReference>
<evidence type="ECO:0000313" key="9">
    <source>
        <dbReference type="Proteomes" id="UP001201262"/>
    </source>
</evidence>
<dbReference type="GO" id="GO:0045122">
    <property type="term" value="P:aflatoxin biosynthetic process"/>
    <property type="evidence" value="ECO:0007669"/>
    <property type="project" value="InterPro"/>
</dbReference>
<dbReference type="GO" id="GO:0000981">
    <property type="term" value="F:DNA-binding transcription factor activity, RNA polymerase II-specific"/>
    <property type="evidence" value="ECO:0007669"/>
    <property type="project" value="InterPro"/>
</dbReference>
<evidence type="ECO:0000313" key="8">
    <source>
        <dbReference type="EMBL" id="KAH8703360.1"/>
    </source>
</evidence>
<dbReference type="InterPro" id="IPR001138">
    <property type="entry name" value="Zn2Cys6_DnaBD"/>
</dbReference>
<dbReference type="Pfam" id="PF08493">
    <property type="entry name" value="AflR"/>
    <property type="match status" value="1"/>
</dbReference>
<reference evidence="8" key="1">
    <citation type="submission" date="2021-12" db="EMBL/GenBank/DDBJ databases">
        <title>Convergent genome expansion in fungi linked to evolution of root-endophyte symbiosis.</title>
        <authorList>
            <consortium name="DOE Joint Genome Institute"/>
            <person name="Ke Y.-H."/>
            <person name="Bonito G."/>
            <person name="Liao H.-L."/>
            <person name="Looney B."/>
            <person name="Rojas-Flechas A."/>
            <person name="Nash J."/>
            <person name="Hameed K."/>
            <person name="Schadt C."/>
            <person name="Martin F."/>
            <person name="Crous P.W."/>
            <person name="Miettinen O."/>
            <person name="Magnuson J.K."/>
            <person name="Labbe J."/>
            <person name="Jacobson D."/>
            <person name="Doktycz M.J."/>
            <person name="Veneault-Fourrey C."/>
            <person name="Kuo A."/>
            <person name="Mondo S."/>
            <person name="Calhoun S."/>
            <person name="Riley R."/>
            <person name="Ohm R."/>
            <person name="LaButti K."/>
            <person name="Andreopoulos B."/>
            <person name="Pangilinan J."/>
            <person name="Nolan M."/>
            <person name="Tritt A."/>
            <person name="Clum A."/>
            <person name="Lipzen A."/>
            <person name="Daum C."/>
            <person name="Barry K."/>
            <person name="Grigoriev I.V."/>
            <person name="Vilgalys R."/>
        </authorList>
    </citation>
    <scope>NUCLEOTIDE SEQUENCE</scope>
    <source>
        <strain evidence="8">PMI_201</strain>
    </source>
</reference>
<keyword evidence="4" id="KW-0804">Transcription</keyword>
<proteinExistence type="predicted"/>
<evidence type="ECO:0000256" key="2">
    <source>
        <dbReference type="ARBA" id="ARBA00023015"/>
    </source>
</evidence>
<evidence type="ECO:0000256" key="6">
    <source>
        <dbReference type="SAM" id="MobiDB-lite"/>
    </source>
</evidence>
<dbReference type="PANTHER" id="PTHR31069:SF31">
    <property type="entry name" value="MONODICTYPHENONE CLUSTER TRANSCRIPTION FACTOR-RELATED"/>
    <property type="match status" value="1"/>
</dbReference>
<protein>
    <recommendedName>
        <fullName evidence="7">Zn(2)-C6 fungal-type domain-containing protein</fullName>
    </recommendedName>
</protein>
<organism evidence="8 9">
    <name type="scientific">Talaromyces proteolyticus</name>
    <dbReference type="NCBI Taxonomy" id="1131652"/>
    <lineage>
        <taxon>Eukaryota</taxon>
        <taxon>Fungi</taxon>
        <taxon>Dikarya</taxon>
        <taxon>Ascomycota</taxon>
        <taxon>Pezizomycotina</taxon>
        <taxon>Eurotiomycetes</taxon>
        <taxon>Eurotiomycetidae</taxon>
        <taxon>Eurotiales</taxon>
        <taxon>Trichocomaceae</taxon>
        <taxon>Talaromyces</taxon>
        <taxon>Talaromyces sect. Bacilispori</taxon>
    </lineage>
</organism>
<dbReference type="InterPro" id="IPR050675">
    <property type="entry name" value="OAF3"/>
</dbReference>
<dbReference type="InterPro" id="IPR013700">
    <property type="entry name" value="AflR"/>
</dbReference>
<dbReference type="InterPro" id="IPR036864">
    <property type="entry name" value="Zn2-C6_fun-type_DNA-bd_sf"/>
</dbReference>
<sequence>MATPRCFPASPSRNTALAMPKLRDSCNRCAASKLKCSKDKPTCARCAKRGMLCEYFLTKRAGRKQGSRTRNRVLLSPSSAPPLPPISPPVAPDISTVVSSWTTLLSEPNSTNSTSIPNPLSHANISSSIFSLSNPTISTPTTSLDYLNFDFDDFPVSPVSFSMLELPDMGEIPEAGQFEAQNHNSIDFTETAIPAATDDSFPAFVEAATPQGLLLPSSAASQGWSDSRPLSIDDDDSGLTCNFVRALDLLRKLSSPMAHSCSLSHEGQAFEINTEIYPLPRAQSKIATIEKSVQTISDILQCQCSDDEYLLAILSIITLKILTSYTAIVRQQTASRMEDDQIMYSHRRESFDNNHSFHLRHGKGLPNFLPNFAATDVAYGAESEDQNGSMISRNILSQLHRVQRLVNILCQRFKKSGQSSRCEGRPKSFSSCSSGPSNNRLDALSFSYSDNLFSLSGSLLDQMEVDMRTRLRNLAAEIVDILR</sequence>
<dbReference type="GO" id="GO:0003677">
    <property type="term" value="F:DNA binding"/>
    <property type="evidence" value="ECO:0007669"/>
    <property type="project" value="UniProtKB-KW"/>
</dbReference>
<dbReference type="AlphaFoldDB" id="A0AAD4KXH8"/>
<dbReference type="GO" id="GO:0008270">
    <property type="term" value="F:zinc ion binding"/>
    <property type="evidence" value="ECO:0007669"/>
    <property type="project" value="InterPro"/>
</dbReference>
<comment type="caution">
    <text evidence="8">The sequence shown here is derived from an EMBL/GenBank/DDBJ whole genome shotgun (WGS) entry which is preliminary data.</text>
</comment>
<dbReference type="EMBL" id="JAJTJA010000002">
    <property type="protein sequence ID" value="KAH8703360.1"/>
    <property type="molecule type" value="Genomic_DNA"/>
</dbReference>
<dbReference type="Proteomes" id="UP001201262">
    <property type="component" value="Unassembled WGS sequence"/>
</dbReference>
<dbReference type="Pfam" id="PF00172">
    <property type="entry name" value="Zn_clus"/>
    <property type="match status" value="1"/>
</dbReference>
<dbReference type="SMART" id="SM00066">
    <property type="entry name" value="GAL4"/>
    <property type="match status" value="1"/>
</dbReference>
<dbReference type="Gene3D" id="4.10.240.10">
    <property type="entry name" value="Zn(2)-C6 fungal-type DNA-binding domain"/>
    <property type="match status" value="1"/>
</dbReference>
<keyword evidence="3" id="KW-0238">DNA-binding</keyword>
<evidence type="ECO:0000256" key="4">
    <source>
        <dbReference type="ARBA" id="ARBA00023163"/>
    </source>
</evidence>
<keyword evidence="5" id="KW-0539">Nucleus</keyword>